<keyword evidence="4" id="KW-1185">Reference proteome</keyword>
<accession>A0ABR8NEV3</accession>
<gene>
    <name evidence="3" type="ORF">IEZ26_18715</name>
</gene>
<feature type="transmembrane region" description="Helical" evidence="2">
    <location>
        <begin position="405"/>
        <end position="423"/>
    </location>
</feature>
<keyword evidence="2" id="KW-0472">Membrane</keyword>
<feature type="transmembrane region" description="Helical" evidence="2">
    <location>
        <begin position="155"/>
        <end position="172"/>
    </location>
</feature>
<evidence type="ECO:0000256" key="2">
    <source>
        <dbReference type="SAM" id="Phobius"/>
    </source>
</evidence>
<evidence type="ECO:0000313" key="3">
    <source>
        <dbReference type="EMBL" id="MBD3926658.1"/>
    </source>
</evidence>
<comment type="caution">
    <text evidence="3">The sequence shown here is derived from an EMBL/GenBank/DDBJ whole genome shotgun (WGS) entry which is preliminary data.</text>
</comment>
<dbReference type="RefSeq" id="WP_191196512.1">
    <property type="nucleotide sequence ID" value="NZ_JACXYZ010000003.1"/>
</dbReference>
<feature type="transmembrane region" description="Helical" evidence="2">
    <location>
        <begin position="227"/>
        <end position="244"/>
    </location>
</feature>
<proteinExistence type="predicted"/>
<evidence type="ECO:0000313" key="4">
    <source>
        <dbReference type="Proteomes" id="UP000618818"/>
    </source>
</evidence>
<protein>
    <submittedName>
        <fullName evidence="3">DUF2142 domain-containing protein</fullName>
    </submittedName>
</protein>
<keyword evidence="2" id="KW-1133">Transmembrane helix</keyword>
<dbReference type="EMBL" id="JACXYZ010000003">
    <property type="protein sequence ID" value="MBD3926658.1"/>
    <property type="molecule type" value="Genomic_DNA"/>
</dbReference>
<feature type="transmembrane region" description="Helical" evidence="2">
    <location>
        <begin position="204"/>
        <end position="221"/>
    </location>
</feature>
<evidence type="ECO:0000256" key="1">
    <source>
        <dbReference type="SAM" id="MobiDB-lite"/>
    </source>
</evidence>
<reference evidence="3 4" key="1">
    <citation type="submission" date="2020-09" db="EMBL/GenBank/DDBJ databases">
        <title>novel species in genus Nocardioides.</title>
        <authorList>
            <person name="Zhang G."/>
        </authorList>
    </citation>
    <scope>NUCLEOTIDE SEQUENCE [LARGE SCALE GENOMIC DNA]</scope>
    <source>
        <strain evidence="3 4">KCTC 39551</strain>
    </source>
</reference>
<name>A0ABR8NEV3_9ACTN</name>
<feature type="transmembrane region" description="Helical" evidence="2">
    <location>
        <begin position="454"/>
        <end position="474"/>
    </location>
</feature>
<organism evidence="3 4">
    <name type="scientific">Nocardioides cavernae</name>
    <dbReference type="NCBI Taxonomy" id="1921566"/>
    <lineage>
        <taxon>Bacteria</taxon>
        <taxon>Bacillati</taxon>
        <taxon>Actinomycetota</taxon>
        <taxon>Actinomycetes</taxon>
        <taxon>Propionibacteriales</taxon>
        <taxon>Nocardioidaceae</taxon>
        <taxon>Nocardioides</taxon>
    </lineage>
</organism>
<sequence>MVNWLVVTVCVLGSLLAGTGWALSSPSGSSPDEDFHLGSIWCADSSDESICDRVGTWETGGPIVQVPALVTASACYAGDSAVSGECQEDVIKRGIIETIRVNKDDYPGGFYRVMHVFAGEDIRASVLTMRLFNVALAVALFTALALSGTRATRRIQLYTLSAIMIPLGWFLIASVNPSGWAVTGVTAFGFGLHSAFLVRGRARLVANIVLAGVGAALGMLARGDAAVYTVIVALSVCLLHWRTLMTRRKLLLVPAVAVVVCAAVALTSGQVASIATPEPETPRSGAEVLVQLATSFPLLGSGIFGFGWGLGWLDTYMPALTVCSVMYVVGFLGLAGLRRLNVGKALAVTTLGGAFIAIPLLTLYRARLFVGEAVQPRYVLPLAPILLLLLLTGRRAGRGYRLGRWQALAVWALLSAANSAALYTNMWRYVTGTDQATLFADTEWWWGGWWPDPVAMWVISSLGFACFAASVVWVSRRGPGRTPSAASSDRDSTRAASA</sequence>
<feature type="compositionally biased region" description="Basic and acidic residues" evidence="1">
    <location>
        <begin position="488"/>
        <end position="498"/>
    </location>
</feature>
<feature type="transmembrane region" description="Helical" evidence="2">
    <location>
        <begin position="346"/>
        <end position="364"/>
    </location>
</feature>
<dbReference type="Pfam" id="PF09913">
    <property type="entry name" value="DUF2142"/>
    <property type="match status" value="1"/>
</dbReference>
<dbReference type="Proteomes" id="UP000618818">
    <property type="component" value="Unassembled WGS sequence"/>
</dbReference>
<feature type="region of interest" description="Disordered" evidence="1">
    <location>
        <begin position="478"/>
        <end position="498"/>
    </location>
</feature>
<feature type="transmembrane region" description="Helical" evidence="2">
    <location>
        <begin position="316"/>
        <end position="334"/>
    </location>
</feature>
<feature type="transmembrane region" description="Helical" evidence="2">
    <location>
        <begin position="178"/>
        <end position="197"/>
    </location>
</feature>
<feature type="transmembrane region" description="Helical" evidence="2">
    <location>
        <begin position="376"/>
        <end position="393"/>
    </location>
</feature>
<feature type="transmembrane region" description="Helical" evidence="2">
    <location>
        <begin position="251"/>
        <end position="275"/>
    </location>
</feature>
<dbReference type="InterPro" id="IPR018674">
    <property type="entry name" value="DUF2142_membrane"/>
</dbReference>
<keyword evidence="2" id="KW-0812">Transmembrane</keyword>
<feature type="transmembrane region" description="Helical" evidence="2">
    <location>
        <begin position="131"/>
        <end position="148"/>
    </location>
</feature>